<dbReference type="InterPro" id="IPR014746">
    <property type="entry name" value="Gln_synth/guanido_kin_cat_dom"/>
</dbReference>
<dbReference type="GO" id="GO:0006542">
    <property type="term" value="P:glutamine biosynthetic process"/>
    <property type="evidence" value="ECO:0007669"/>
    <property type="project" value="TreeGrafter"/>
</dbReference>
<dbReference type="FunFam" id="3.30.590.10:FF:000011">
    <property type="entry name" value="Glutamine synthetase"/>
    <property type="match status" value="1"/>
</dbReference>
<comment type="caution">
    <text evidence="9">The sequence shown here is derived from an EMBL/GenBank/DDBJ whole genome shotgun (WGS) entry which is preliminary data.</text>
</comment>
<accession>A0AAD8HVF4</accession>
<keyword evidence="6" id="KW-0547">Nucleotide-binding</keyword>
<evidence type="ECO:0000256" key="1">
    <source>
        <dbReference type="ARBA" id="ARBA00004496"/>
    </source>
</evidence>
<dbReference type="EC" id="6.3.1.2" evidence="3"/>
<keyword evidence="4" id="KW-0963">Cytoplasm</keyword>
<dbReference type="PANTHER" id="PTHR20852:SF93">
    <property type="entry name" value="GLUTAMINE SYNTHETASE CYTOSOLIC ISOZYME 1-1"/>
    <property type="match status" value="1"/>
</dbReference>
<dbReference type="SMART" id="SM01230">
    <property type="entry name" value="Gln-synt_C"/>
    <property type="match status" value="1"/>
</dbReference>
<keyword evidence="5" id="KW-0436">Ligase</keyword>
<protein>
    <recommendedName>
        <fullName evidence="3">glutamine synthetase</fullName>
        <ecNumber evidence="3">6.3.1.2</ecNumber>
    </recommendedName>
</protein>
<dbReference type="PANTHER" id="PTHR20852">
    <property type="entry name" value="GLUTAMINE SYNTHETASE"/>
    <property type="match status" value="1"/>
</dbReference>
<dbReference type="GO" id="GO:0005524">
    <property type="term" value="F:ATP binding"/>
    <property type="evidence" value="ECO:0007669"/>
    <property type="project" value="UniProtKB-KW"/>
</dbReference>
<dbReference type="AlphaFoldDB" id="A0AAD8HVF4"/>
<name>A0AAD8HVF4_9APIA</name>
<evidence type="ECO:0000256" key="5">
    <source>
        <dbReference type="ARBA" id="ARBA00022598"/>
    </source>
</evidence>
<dbReference type="GO" id="GO:0004356">
    <property type="term" value="F:glutamine synthetase activity"/>
    <property type="evidence" value="ECO:0007669"/>
    <property type="project" value="UniProtKB-EC"/>
</dbReference>
<evidence type="ECO:0000259" key="8">
    <source>
        <dbReference type="SMART" id="SM01230"/>
    </source>
</evidence>
<evidence type="ECO:0000256" key="3">
    <source>
        <dbReference type="ARBA" id="ARBA00012937"/>
    </source>
</evidence>
<evidence type="ECO:0000256" key="7">
    <source>
        <dbReference type="ARBA" id="ARBA00022840"/>
    </source>
</evidence>
<keyword evidence="10" id="KW-1185">Reference proteome</keyword>
<dbReference type="InterPro" id="IPR050292">
    <property type="entry name" value="Glutamine_Synthetase"/>
</dbReference>
<reference evidence="9" key="1">
    <citation type="submission" date="2023-02" db="EMBL/GenBank/DDBJ databases">
        <title>Genome of toxic invasive species Heracleum sosnowskyi carries increased number of genes despite the absence of recent whole-genome duplications.</title>
        <authorList>
            <person name="Schelkunov M."/>
            <person name="Shtratnikova V."/>
            <person name="Makarenko M."/>
            <person name="Klepikova A."/>
            <person name="Omelchenko D."/>
            <person name="Novikova G."/>
            <person name="Obukhova E."/>
            <person name="Bogdanov V."/>
            <person name="Penin A."/>
            <person name="Logacheva M."/>
        </authorList>
    </citation>
    <scope>NUCLEOTIDE SEQUENCE</scope>
    <source>
        <strain evidence="9">Hsosn_3</strain>
        <tissue evidence="9">Leaf</tissue>
    </source>
</reference>
<comment type="similarity">
    <text evidence="2">Belongs to the glutamine synthetase family.</text>
</comment>
<keyword evidence="7" id="KW-0067">ATP-binding</keyword>
<dbReference type="InterPro" id="IPR008146">
    <property type="entry name" value="Gln_synth_cat_dom"/>
</dbReference>
<sequence>MITSIDRSMSLSVQYHGQLQIVYSGHRPTRIWQSLGNVMLLAPPLLLVIRNKWVYIFIFCWSTLRWEFQVGPAVGILAGDEVWVARYILERITEVAGVVVSFDLMPIPGDWNGAGAHANYSTQSMRNEGGLEVINKAIEKLSLKHKEHIATYGEGNERRLTGKHETSDIHNFSWEQF</sequence>
<dbReference type="Gene3D" id="3.30.590.10">
    <property type="entry name" value="Glutamine synthetase/guanido kinase, catalytic domain"/>
    <property type="match status" value="1"/>
</dbReference>
<comment type="subcellular location">
    <subcellularLocation>
        <location evidence="1">Cytoplasm</location>
    </subcellularLocation>
</comment>
<evidence type="ECO:0000313" key="10">
    <source>
        <dbReference type="Proteomes" id="UP001237642"/>
    </source>
</evidence>
<dbReference type="GO" id="GO:0005737">
    <property type="term" value="C:cytoplasm"/>
    <property type="evidence" value="ECO:0007669"/>
    <property type="project" value="UniProtKB-SubCell"/>
</dbReference>
<feature type="domain" description="GS catalytic" evidence="8">
    <location>
        <begin position="4"/>
        <end position="174"/>
    </location>
</feature>
<proteinExistence type="inferred from homology"/>
<dbReference type="Proteomes" id="UP001237642">
    <property type="component" value="Unassembled WGS sequence"/>
</dbReference>
<dbReference type="EMBL" id="JAUIZM010000007">
    <property type="protein sequence ID" value="KAK1373955.1"/>
    <property type="molecule type" value="Genomic_DNA"/>
</dbReference>
<organism evidence="9 10">
    <name type="scientific">Heracleum sosnowskyi</name>
    <dbReference type="NCBI Taxonomy" id="360622"/>
    <lineage>
        <taxon>Eukaryota</taxon>
        <taxon>Viridiplantae</taxon>
        <taxon>Streptophyta</taxon>
        <taxon>Embryophyta</taxon>
        <taxon>Tracheophyta</taxon>
        <taxon>Spermatophyta</taxon>
        <taxon>Magnoliopsida</taxon>
        <taxon>eudicotyledons</taxon>
        <taxon>Gunneridae</taxon>
        <taxon>Pentapetalae</taxon>
        <taxon>asterids</taxon>
        <taxon>campanulids</taxon>
        <taxon>Apiales</taxon>
        <taxon>Apiaceae</taxon>
        <taxon>Apioideae</taxon>
        <taxon>apioid superclade</taxon>
        <taxon>Tordylieae</taxon>
        <taxon>Tordyliinae</taxon>
        <taxon>Heracleum</taxon>
    </lineage>
</organism>
<dbReference type="SUPFAM" id="SSF55931">
    <property type="entry name" value="Glutamine synthetase/guanido kinase"/>
    <property type="match status" value="1"/>
</dbReference>
<evidence type="ECO:0000313" key="9">
    <source>
        <dbReference type="EMBL" id="KAK1373955.1"/>
    </source>
</evidence>
<evidence type="ECO:0000256" key="4">
    <source>
        <dbReference type="ARBA" id="ARBA00022490"/>
    </source>
</evidence>
<evidence type="ECO:0000256" key="2">
    <source>
        <dbReference type="ARBA" id="ARBA00009897"/>
    </source>
</evidence>
<evidence type="ECO:0000256" key="6">
    <source>
        <dbReference type="ARBA" id="ARBA00022741"/>
    </source>
</evidence>
<reference evidence="9" key="2">
    <citation type="submission" date="2023-05" db="EMBL/GenBank/DDBJ databases">
        <authorList>
            <person name="Schelkunov M.I."/>
        </authorList>
    </citation>
    <scope>NUCLEOTIDE SEQUENCE</scope>
    <source>
        <strain evidence="9">Hsosn_3</strain>
        <tissue evidence="9">Leaf</tissue>
    </source>
</reference>
<gene>
    <name evidence="9" type="ORF">POM88_030148</name>
</gene>